<evidence type="ECO:0000313" key="2">
    <source>
        <dbReference type="EMBL" id="AZP13591.1"/>
    </source>
</evidence>
<dbReference type="InterPro" id="IPR017735">
    <property type="entry name" value="T6SS_FHA"/>
</dbReference>
<dbReference type="CDD" id="cd00060">
    <property type="entry name" value="FHA"/>
    <property type="match status" value="1"/>
</dbReference>
<dbReference type="PROSITE" id="PS50006">
    <property type="entry name" value="FHA_DOMAIN"/>
    <property type="match status" value="1"/>
</dbReference>
<dbReference type="InterPro" id="IPR008984">
    <property type="entry name" value="SMAD_FHA_dom_sf"/>
</dbReference>
<dbReference type="Proteomes" id="UP000275663">
    <property type="component" value="Chromosome"/>
</dbReference>
<dbReference type="InterPro" id="IPR046883">
    <property type="entry name" value="T6SS_FHA_C"/>
</dbReference>
<dbReference type="Pfam" id="PF00498">
    <property type="entry name" value="FHA"/>
    <property type="match status" value="1"/>
</dbReference>
<gene>
    <name evidence="2" type="primary">tagH</name>
    <name evidence="2" type="ORF">EJN92_17320</name>
</gene>
<dbReference type="NCBIfam" id="TIGR03354">
    <property type="entry name" value="VI_FHA"/>
    <property type="match status" value="1"/>
</dbReference>
<dbReference type="EMBL" id="CP034464">
    <property type="protein sequence ID" value="AZP13591.1"/>
    <property type="molecule type" value="Genomic_DNA"/>
</dbReference>
<dbReference type="Pfam" id="PF20232">
    <property type="entry name" value="T6SS_FHA_C"/>
    <property type="match status" value="1"/>
</dbReference>
<feature type="domain" description="FHA" evidence="1">
    <location>
        <begin position="27"/>
        <end position="78"/>
    </location>
</feature>
<dbReference type="InterPro" id="IPR000253">
    <property type="entry name" value="FHA_dom"/>
</dbReference>
<evidence type="ECO:0000313" key="3">
    <source>
        <dbReference type="Proteomes" id="UP000275663"/>
    </source>
</evidence>
<dbReference type="AlphaFoldDB" id="A0A3S9HNA3"/>
<sequence>MIKIAVVSYNNETPTAPLAAVFGAEAKTLGRSEDNFLVLPDATHNVSRAQAKVWSDAGKHCLINLSQANPIFINGQEIQAEREYSIQVDDQIQIGLYQLRVEADIATPELASATVRPTAATTTSAVEQNVVSETPASAVTAVSSATPEVEKTADASELLQAFLKGAGLPGLNLNAGLTPELMETLGKLVATSVQGTMDLISQRALVKREVNADVTLVVLRKNNPLKFFPDSQTVLTQMLRKKMPGFMAPDEAMEDSFLDLRAHQFAVVAGMKAAMDALLKKIQPSSFEKRLNPPSLLDQLNPARRKAAMWEHFSQLFDSLSLEAKDEFQSLFGKDFLIAYEKEIERVKHTQYVQQRQPTL</sequence>
<dbReference type="RefSeq" id="WP_126128960.1">
    <property type="nucleotide sequence ID" value="NZ_CP034464.1"/>
</dbReference>
<dbReference type="KEGG" id="upv:EJN92_17320"/>
<reference evidence="2 3" key="1">
    <citation type="journal article" date="2011" name="Int. J. Syst. Evol. Microbiol.">
        <title>Description of Undibacterium oligocarboniphilum sp. nov., isolated from purified water, and Undibacterium pigrum strain CCUG 49012 as the type strain of Undibacterium parvum sp. nov., and emended descriptions of the genus Undibacterium and the species Undibacterium pigrum.</title>
        <authorList>
            <person name="Eder W."/>
            <person name="Wanner G."/>
            <person name="Ludwig W."/>
            <person name="Busse H.J."/>
            <person name="Ziemke-Kageler F."/>
            <person name="Lang E."/>
        </authorList>
    </citation>
    <scope>NUCLEOTIDE SEQUENCE [LARGE SCALE GENOMIC DNA]</scope>
    <source>
        <strain evidence="2 3">DSM 23061</strain>
    </source>
</reference>
<accession>A0A3S9HNA3</accession>
<name>A0A3S9HNA3_9BURK</name>
<keyword evidence="3" id="KW-1185">Reference proteome</keyword>
<dbReference type="SUPFAM" id="SSF49879">
    <property type="entry name" value="SMAD/FHA domain"/>
    <property type="match status" value="1"/>
</dbReference>
<protein>
    <submittedName>
        <fullName evidence="2">Type VI secretion system-associated FHA domain protein TagH</fullName>
    </submittedName>
</protein>
<dbReference type="Gene3D" id="2.60.200.20">
    <property type="match status" value="1"/>
</dbReference>
<organism evidence="2 3">
    <name type="scientific">Undibacterium parvum</name>
    <dbReference type="NCBI Taxonomy" id="401471"/>
    <lineage>
        <taxon>Bacteria</taxon>
        <taxon>Pseudomonadati</taxon>
        <taxon>Pseudomonadota</taxon>
        <taxon>Betaproteobacteria</taxon>
        <taxon>Burkholderiales</taxon>
        <taxon>Oxalobacteraceae</taxon>
        <taxon>Undibacterium</taxon>
    </lineage>
</organism>
<proteinExistence type="predicted"/>
<dbReference type="OrthoDB" id="273564at2"/>
<evidence type="ECO:0000259" key="1">
    <source>
        <dbReference type="PROSITE" id="PS50006"/>
    </source>
</evidence>